<dbReference type="GO" id="GO:0005576">
    <property type="term" value="C:extracellular region"/>
    <property type="evidence" value="ECO:0007669"/>
    <property type="project" value="UniProtKB-SubCell"/>
</dbReference>
<evidence type="ECO:0000256" key="1">
    <source>
        <dbReference type="ARBA" id="ARBA00004613"/>
    </source>
</evidence>
<organism evidence="5 6">
    <name type="scientific">Drosophila hydei</name>
    <name type="common">Fruit fly</name>
    <dbReference type="NCBI Taxonomy" id="7224"/>
    <lineage>
        <taxon>Eukaryota</taxon>
        <taxon>Metazoa</taxon>
        <taxon>Ecdysozoa</taxon>
        <taxon>Arthropoda</taxon>
        <taxon>Hexapoda</taxon>
        <taxon>Insecta</taxon>
        <taxon>Pterygota</taxon>
        <taxon>Neoptera</taxon>
        <taxon>Endopterygota</taxon>
        <taxon>Diptera</taxon>
        <taxon>Brachycera</taxon>
        <taxon>Muscomorpha</taxon>
        <taxon>Ephydroidea</taxon>
        <taxon>Drosophilidae</taxon>
        <taxon>Drosophila</taxon>
    </lineage>
</organism>
<dbReference type="OrthoDB" id="7854947at2759"/>
<dbReference type="InterPro" id="IPR029277">
    <property type="entry name" value="SVWC_dom"/>
</dbReference>
<keyword evidence="5" id="KW-1185">Reference proteome</keyword>
<dbReference type="OMA" id="NTCGIYV"/>
<dbReference type="KEGG" id="dhe:111601226"/>
<proteinExistence type="predicted"/>
<dbReference type="Proteomes" id="UP000504633">
    <property type="component" value="Unplaced"/>
</dbReference>
<comment type="subcellular location">
    <subcellularLocation>
        <location evidence="1">Secreted</location>
    </subcellularLocation>
</comment>
<evidence type="ECO:0000313" key="6">
    <source>
        <dbReference type="RefSeq" id="XP_023173491.2"/>
    </source>
</evidence>
<feature type="chain" id="PRO_5027050657" evidence="3">
    <location>
        <begin position="21"/>
        <end position="161"/>
    </location>
</feature>
<gene>
    <name evidence="6" type="primary">LOC111601226</name>
</gene>
<evidence type="ECO:0000313" key="5">
    <source>
        <dbReference type="Proteomes" id="UP000504633"/>
    </source>
</evidence>
<reference evidence="6" key="1">
    <citation type="submission" date="2025-08" db="UniProtKB">
        <authorList>
            <consortium name="RefSeq"/>
        </authorList>
    </citation>
    <scope>IDENTIFICATION</scope>
    <source>
        <strain evidence="6">15085-1641.00</strain>
        <tissue evidence="6">Whole body</tissue>
    </source>
</reference>
<accession>A0A6J1M5C2</accession>
<protein>
    <submittedName>
        <fullName evidence="6">Uncharacterized protein LOC111601226</fullName>
    </submittedName>
</protein>
<dbReference type="RefSeq" id="XP_023173491.2">
    <property type="nucleotide sequence ID" value="XM_023317723.2"/>
</dbReference>
<evidence type="ECO:0000256" key="3">
    <source>
        <dbReference type="SAM" id="SignalP"/>
    </source>
</evidence>
<sequence>MNYLGLRFWSLLSCVLCASALVHYQKMDKGKNGCRTKPSGKLYDEPAEIKVGGILKDENTCGIYVCQNTEGDALIHYQRPVPFEMCSFDGVSTVTPFPECCWKCVTYISCDPKPISTVGRAAADQATAAPAEADDASKYTKLDAEESPVKVIKKKMNYLQA</sequence>
<dbReference type="AlphaFoldDB" id="A0A6J1M5C2"/>
<keyword evidence="3" id="KW-0732">Signal</keyword>
<name>A0A6J1M5C2_DROHY</name>
<dbReference type="SMART" id="SM01318">
    <property type="entry name" value="SVWC"/>
    <property type="match status" value="1"/>
</dbReference>
<evidence type="ECO:0000259" key="4">
    <source>
        <dbReference type="SMART" id="SM01318"/>
    </source>
</evidence>
<dbReference type="GeneID" id="111601226"/>
<feature type="domain" description="Single" evidence="4">
    <location>
        <begin position="41"/>
        <end position="104"/>
    </location>
</feature>
<feature type="signal peptide" evidence="3">
    <location>
        <begin position="1"/>
        <end position="20"/>
    </location>
</feature>
<keyword evidence="2" id="KW-0964">Secreted</keyword>
<evidence type="ECO:0000256" key="2">
    <source>
        <dbReference type="ARBA" id="ARBA00022525"/>
    </source>
</evidence>